<evidence type="ECO:0000313" key="4">
    <source>
        <dbReference type="Proteomes" id="UP000199421"/>
    </source>
</evidence>
<dbReference type="PANTHER" id="PTHR42742">
    <property type="entry name" value="TRANSCRIPTIONAL REPRESSOR MPRA"/>
    <property type="match status" value="1"/>
</dbReference>
<keyword evidence="1" id="KW-0479">Metal-binding</keyword>
<organism evidence="3 4">
    <name type="scientific">Olivibacter domesticus</name>
    <name type="common">Pseudosphingobacterium domesticum</name>
    <dbReference type="NCBI Taxonomy" id="407022"/>
    <lineage>
        <taxon>Bacteria</taxon>
        <taxon>Pseudomonadati</taxon>
        <taxon>Bacteroidota</taxon>
        <taxon>Sphingobacteriia</taxon>
        <taxon>Sphingobacteriales</taxon>
        <taxon>Sphingobacteriaceae</taxon>
        <taxon>Olivibacter</taxon>
    </lineage>
</organism>
<dbReference type="GO" id="GO:0046872">
    <property type="term" value="F:metal ion binding"/>
    <property type="evidence" value="ECO:0007669"/>
    <property type="project" value="UniProtKB-KW"/>
</dbReference>
<proteinExistence type="predicted"/>
<dbReference type="InterPro" id="IPR014710">
    <property type="entry name" value="RmlC-like_jellyroll"/>
</dbReference>
<dbReference type="EMBL" id="FOAF01000001">
    <property type="protein sequence ID" value="SEK47450.1"/>
    <property type="molecule type" value="Genomic_DNA"/>
</dbReference>
<dbReference type="STRING" id="407022.SAMN05661044_00329"/>
<keyword evidence="4" id="KW-1185">Reference proteome</keyword>
<dbReference type="InterPro" id="IPR051804">
    <property type="entry name" value="Carb_Metab_Reg_Kinase/Isom"/>
</dbReference>
<keyword evidence="2" id="KW-0862">Zinc</keyword>
<dbReference type="Proteomes" id="UP000199421">
    <property type="component" value="Unassembled WGS sequence"/>
</dbReference>
<dbReference type="CDD" id="cd07010">
    <property type="entry name" value="cupin_PMI_type_I_N_bac"/>
    <property type="match status" value="1"/>
</dbReference>
<dbReference type="RefSeq" id="WP_093317356.1">
    <property type="nucleotide sequence ID" value="NZ_FOAF01000001.1"/>
</dbReference>
<sequence>MEQENKEMELSNKNEHLNYEICPTYPAKGEIFKGFDTLAASMRDLPICLLDGYIGVDWKELVHKLGLAFEKLNKKVYFVSVADSMLPTAKIDAMVNPFLGGDDPLIGSKTTLSLADFFDGEKLSEIIPEPDESLVVIYGCGAALCHTTAPIIYFDLPKNVIQQRMRGGLVRNIGSDLKQDNKQIYKRFYFVDWVILNKHKKDVLPRIMIMVDQQIGETITWMYGDVLRRTLNAMSQSYFRVRPWFESGVWGGQWLKKHLADLDQTVANYAWSFEMIVPENGIVLADGENKLEVSFDQLMFLEGEQVLGKAFERFGDEFPIRFDFLDTYDGGNLSIQCHPSTTYIKEHFGENFTQDETYYIVDCEQDAVVYLGFQEDINPTGFKKVLEESFEQNRKIPIEQYVQKFQAEKHGLYLIPNGTVHASGKNNLVLEISATPYIFTFKMYDWLRPDLDGNPRPLNIDRAFDNLDFSRKGKVVPDTLIAQPATKVIDEQSCVVHLPTHPEHFYDIFRYEFDDRVDILTNGQCHILMLVEGETIELTTADGSQQLFHFVETFAVPAAANSYTLRNIGNSKAKVIVAFVKEEACFIKKN</sequence>
<protein>
    <submittedName>
        <fullName evidence="3">Mannose-6-phosphate isomerase, class I</fullName>
    </submittedName>
</protein>
<evidence type="ECO:0000256" key="1">
    <source>
        <dbReference type="ARBA" id="ARBA00022723"/>
    </source>
</evidence>
<dbReference type="PANTHER" id="PTHR42742:SF3">
    <property type="entry name" value="FRUCTOKINASE"/>
    <property type="match status" value="1"/>
</dbReference>
<dbReference type="Gene3D" id="2.60.120.10">
    <property type="entry name" value="Jelly Rolls"/>
    <property type="match status" value="1"/>
</dbReference>
<dbReference type="GO" id="GO:0016853">
    <property type="term" value="F:isomerase activity"/>
    <property type="evidence" value="ECO:0007669"/>
    <property type="project" value="UniProtKB-KW"/>
</dbReference>
<gene>
    <name evidence="3" type="ORF">SAMN05661044_00329</name>
</gene>
<reference evidence="4" key="1">
    <citation type="submission" date="2016-10" db="EMBL/GenBank/DDBJ databases">
        <authorList>
            <person name="Varghese N."/>
            <person name="Submissions S."/>
        </authorList>
    </citation>
    <scope>NUCLEOTIDE SEQUENCE [LARGE SCALE GENOMIC DNA]</scope>
    <source>
        <strain evidence="4">DSM 18733</strain>
    </source>
</reference>
<dbReference type="OrthoDB" id="9808275at2"/>
<accession>A0A1H7HES6</accession>
<keyword evidence="3" id="KW-0413">Isomerase</keyword>
<evidence type="ECO:0000313" key="3">
    <source>
        <dbReference type="EMBL" id="SEK47450.1"/>
    </source>
</evidence>
<name>A0A1H7HES6_OLID1</name>
<evidence type="ECO:0000256" key="2">
    <source>
        <dbReference type="ARBA" id="ARBA00022833"/>
    </source>
</evidence>
<dbReference type="SUPFAM" id="SSF51182">
    <property type="entry name" value="RmlC-like cupins"/>
    <property type="match status" value="1"/>
</dbReference>
<dbReference type="AlphaFoldDB" id="A0A1H7HES6"/>
<dbReference type="InterPro" id="IPR011051">
    <property type="entry name" value="RmlC_Cupin_sf"/>
</dbReference>